<organism evidence="1 2">
    <name type="scientific">Aquimarina celericrescens</name>
    <dbReference type="NCBI Taxonomy" id="1964542"/>
    <lineage>
        <taxon>Bacteria</taxon>
        <taxon>Pseudomonadati</taxon>
        <taxon>Bacteroidota</taxon>
        <taxon>Flavobacteriia</taxon>
        <taxon>Flavobacteriales</taxon>
        <taxon>Flavobacteriaceae</taxon>
        <taxon>Aquimarina</taxon>
    </lineage>
</organism>
<keyword evidence="2" id="KW-1185">Reference proteome</keyword>
<comment type="caution">
    <text evidence="1">The sequence shown here is derived from an EMBL/GenBank/DDBJ whole genome shotgun (WGS) entry which is preliminary data.</text>
</comment>
<protein>
    <submittedName>
        <fullName evidence="1">Uncharacterized protein</fullName>
    </submittedName>
</protein>
<dbReference type="Proteomes" id="UP001597344">
    <property type="component" value="Unassembled WGS sequence"/>
</dbReference>
<proteinExistence type="predicted"/>
<gene>
    <name evidence="1" type="ORF">ACFSJT_06560</name>
</gene>
<dbReference type="RefSeq" id="WP_378319422.1">
    <property type="nucleotide sequence ID" value="NZ_JBHUHY010000003.1"/>
</dbReference>
<evidence type="ECO:0000313" key="2">
    <source>
        <dbReference type="Proteomes" id="UP001597344"/>
    </source>
</evidence>
<accession>A0ABW5ATX3</accession>
<sequence length="68" mass="7973">MSLKNHCKQPVSDLECLFPDNEIISVGSESFRRLNTIFPLRNLVTVYDGYVARQEVLQKLERYIYGKH</sequence>
<evidence type="ECO:0000313" key="1">
    <source>
        <dbReference type="EMBL" id="MFD2186448.1"/>
    </source>
</evidence>
<name>A0ABW5ATX3_9FLAO</name>
<dbReference type="EMBL" id="JBHUHY010000003">
    <property type="protein sequence ID" value="MFD2186448.1"/>
    <property type="molecule type" value="Genomic_DNA"/>
</dbReference>
<reference evidence="2" key="1">
    <citation type="journal article" date="2019" name="Int. J. Syst. Evol. Microbiol.">
        <title>The Global Catalogue of Microorganisms (GCM) 10K type strain sequencing project: providing services to taxonomists for standard genome sequencing and annotation.</title>
        <authorList>
            <consortium name="The Broad Institute Genomics Platform"/>
            <consortium name="The Broad Institute Genome Sequencing Center for Infectious Disease"/>
            <person name="Wu L."/>
            <person name="Ma J."/>
        </authorList>
    </citation>
    <scope>NUCLEOTIDE SEQUENCE [LARGE SCALE GENOMIC DNA]</scope>
    <source>
        <strain evidence="2">DT92</strain>
    </source>
</reference>